<evidence type="ECO:0000313" key="2">
    <source>
        <dbReference type="EMBL" id="AUX22674.1"/>
    </source>
</evidence>
<evidence type="ECO:0000256" key="1">
    <source>
        <dbReference type="SAM" id="MobiDB-lite"/>
    </source>
</evidence>
<dbReference type="EMBL" id="CP012670">
    <property type="protein sequence ID" value="AUX22674.1"/>
    <property type="molecule type" value="Genomic_DNA"/>
</dbReference>
<organism evidence="2 3">
    <name type="scientific">Sorangium cellulosum</name>
    <name type="common">Polyangium cellulosum</name>
    <dbReference type="NCBI Taxonomy" id="56"/>
    <lineage>
        <taxon>Bacteria</taxon>
        <taxon>Pseudomonadati</taxon>
        <taxon>Myxococcota</taxon>
        <taxon>Polyangia</taxon>
        <taxon>Polyangiales</taxon>
        <taxon>Polyangiaceae</taxon>
        <taxon>Sorangium</taxon>
    </lineage>
</organism>
<dbReference type="Proteomes" id="UP000295781">
    <property type="component" value="Chromosome"/>
</dbReference>
<dbReference type="AlphaFoldDB" id="A0A4P2Q0E7"/>
<protein>
    <submittedName>
        <fullName evidence="2">Uncharacterized protein</fullName>
    </submittedName>
</protein>
<accession>A0A4P2Q0E7</accession>
<reference evidence="2 3" key="1">
    <citation type="submission" date="2015-09" db="EMBL/GenBank/DDBJ databases">
        <title>Sorangium comparison.</title>
        <authorList>
            <person name="Zaburannyi N."/>
            <person name="Bunk B."/>
            <person name="Overmann J."/>
            <person name="Mueller R."/>
        </authorList>
    </citation>
    <scope>NUCLEOTIDE SEQUENCE [LARGE SCALE GENOMIC DNA]</scope>
    <source>
        <strain evidence="2 3">So ceGT47</strain>
    </source>
</reference>
<feature type="region of interest" description="Disordered" evidence="1">
    <location>
        <begin position="39"/>
        <end position="91"/>
    </location>
</feature>
<name>A0A4P2Q0E7_SORCE</name>
<evidence type="ECO:0000313" key="3">
    <source>
        <dbReference type="Proteomes" id="UP000295781"/>
    </source>
</evidence>
<sequence>MTARFGVRIVSKRSPWDALEDAFASPVFLPVALGGFEPANPPRATVSDAARAPGSLPATGSDAAKAPGSLPATGADAARVPGSLPGIDSDAARRLAVRPAPRFAPA</sequence>
<gene>
    <name evidence="2" type="ORF">SOCEGT47_031780</name>
</gene>
<proteinExistence type="predicted"/>